<evidence type="ECO:0000313" key="1">
    <source>
        <dbReference type="EMBL" id="MSS58156.1"/>
    </source>
</evidence>
<evidence type="ECO:0000313" key="2">
    <source>
        <dbReference type="Proteomes" id="UP000461880"/>
    </source>
</evidence>
<reference evidence="1 2" key="1">
    <citation type="submission" date="2019-08" db="EMBL/GenBank/DDBJ databases">
        <title>In-depth cultivation of the pig gut microbiome towards novel bacterial diversity and tailored functional studies.</title>
        <authorList>
            <person name="Wylensek D."/>
            <person name="Hitch T.C.A."/>
            <person name="Clavel T."/>
        </authorList>
    </citation>
    <scope>NUCLEOTIDE SEQUENCE [LARGE SCALE GENOMIC DNA]</scope>
    <source>
        <strain evidence="1 2">Oil+RF-744-GAM-WT-6</strain>
    </source>
</reference>
<organism evidence="1 2">
    <name type="scientific">Stecheria intestinalis</name>
    <dbReference type="NCBI Taxonomy" id="2606630"/>
    <lineage>
        <taxon>Bacteria</taxon>
        <taxon>Bacillati</taxon>
        <taxon>Bacillota</taxon>
        <taxon>Erysipelotrichia</taxon>
        <taxon>Erysipelotrichales</taxon>
        <taxon>Erysipelotrichaceae</taxon>
        <taxon>Stecheria</taxon>
    </lineage>
</organism>
<name>A0A7X2NRU4_9FIRM</name>
<comment type="caution">
    <text evidence="1">The sequence shown here is derived from an EMBL/GenBank/DDBJ whole genome shotgun (WGS) entry which is preliminary data.</text>
</comment>
<dbReference type="Pfam" id="PF20330">
    <property type="entry name" value="DUF6625"/>
    <property type="match status" value="1"/>
</dbReference>
<gene>
    <name evidence="1" type="ORF">FYJ51_04470</name>
</gene>
<dbReference type="AlphaFoldDB" id="A0A7X2NRU4"/>
<protein>
    <submittedName>
        <fullName evidence="1">Uncharacterized protein</fullName>
    </submittedName>
</protein>
<dbReference type="Proteomes" id="UP000461880">
    <property type="component" value="Unassembled WGS sequence"/>
</dbReference>
<keyword evidence="2" id="KW-1185">Reference proteome</keyword>
<sequence>MSAEIALVIPWFGKFPSSMPLWLNSCQYNQEFDFLLFTDDHSELDFPANVKLVYLSFSEFRTLVQKNFSFPVSLERPYKCCDFRPAYGEILSEYLKDYSFWGHCDLDVIFGNLSHYVTDSILSENDRLYSSGHFTLYRNTPEVNAWYKTLDPLGCMNWKTVFTSSENCAFDEYAEWHGGGMSEIIRRNGKRFYDSVDFADIHANISSFKVRSQKECNVPELYFCFENGTLTARSYGRVLREEMYVHFSQRKITVPSGIDPDHFFLTAPDLIVSKESEAMKKHPSSLLRYTLDYQGKRVKRKLSKLFHIAEQRS</sequence>
<dbReference type="EMBL" id="VUMN01000007">
    <property type="protein sequence ID" value="MSS58156.1"/>
    <property type="molecule type" value="Genomic_DNA"/>
</dbReference>
<accession>A0A7X2NRU4</accession>
<dbReference type="InterPro" id="IPR046733">
    <property type="entry name" value="DUF6625"/>
</dbReference>
<dbReference type="RefSeq" id="WP_154503749.1">
    <property type="nucleotide sequence ID" value="NZ_VUMN01000007.1"/>
</dbReference>
<proteinExistence type="predicted"/>